<evidence type="ECO:0000256" key="4">
    <source>
        <dbReference type="ARBA" id="ARBA00023163"/>
    </source>
</evidence>
<dbReference type="GO" id="GO:0003700">
    <property type="term" value="F:DNA-binding transcription factor activity"/>
    <property type="evidence" value="ECO:0007669"/>
    <property type="project" value="TreeGrafter"/>
</dbReference>
<accession>A0A371Q2J1</accession>
<dbReference type="Gene3D" id="1.10.357.10">
    <property type="entry name" value="Tetracycline Repressor, domain 2"/>
    <property type="match status" value="1"/>
</dbReference>
<gene>
    <name evidence="7" type="ORF">DY245_18915</name>
</gene>
<name>A0A371Q2J1_STRIH</name>
<feature type="DNA-binding region" description="H-T-H motif" evidence="5">
    <location>
        <begin position="31"/>
        <end position="50"/>
    </location>
</feature>
<dbReference type="SUPFAM" id="SSF48498">
    <property type="entry name" value="Tetracyclin repressor-like, C-terminal domain"/>
    <property type="match status" value="1"/>
</dbReference>
<dbReference type="InterPro" id="IPR036271">
    <property type="entry name" value="Tet_transcr_reg_TetR-rel_C_sf"/>
</dbReference>
<reference evidence="7 8" key="1">
    <citation type="submission" date="2018-08" db="EMBL/GenBank/DDBJ databases">
        <title>Streptomyces NEAU-D10 sp. nov., a novel Actinomycete isolated from soil.</title>
        <authorList>
            <person name="Jin L."/>
        </authorList>
    </citation>
    <scope>NUCLEOTIDE SEQUENCE [LARGE SCALE GENOMIC DNA]</scope>
    <source>
        <strain evidence="7 8">NEAU-D10</strain>
    </source>
</reference>
<dbReference type="EMBL" id="QUAC01000146">
    <property type="protein sequence ID" value="REK88861.1"/>
    <property type="molecule type" value="Genomic_DNA"/>
</dbReference>
<keyword evidence="8" id="KW-1185">Reference proteome</keyword>
<dbReference type="Proteomes" id="UP000262477">
    <property type="component" value="Unassembled WGS sequence"/>
</dbReference>
<dbReference type="InterPro" id="IPR050109">
    <property type="entry name" value="HTH-type_TetR-like_transc_reg"/>
</dbReference>
<dbReference type="Pfam" id="PF13977">
    <property type="entry name" value="TetR_C_6"/>
    <property type="match status" value="1"/>
</dbReference>
<dbReference type="AlphaFoldDB" id="A0A371Q2J1"/>
<keyword evidence="4" id="KW-0804">Transcription</keyword>
<sequence>MPKIVDPRARRRAVAEAVLRVVRREGVAGASLRNVAEEAGLAIGSVRHYFSDHDEVMIFAMQELGARIEYRVGSHAERLLDPGAAGERRTRAEELLAEFLPLDDERREEGMLWQAFTTAARTRPELRPHAVELEAGMRDLLMRMLRGGQEAGSLPEDLDLELETLRLSALLDGLTLQATLEPDRVTPDLLRSVLRRHLQSLRKEEGERGA</sequence>
<dbReference type="PANTHER" id="PTHR30055">
    <property type="entry name" value="HTH-TYPE TRANSCRIPTIONAL REGULATOR RUTR"/>
    <property type="match status" value="1"/>
</dbReference>
<evidence type="ECO:0000313" key="7">
    <source>
        <dbReference type="EMBL" id="REK88861.1"/>
    </source>
</evidence>
<dbReference type="OrthoDB" id="9816296at2"/>
<dbReference type="RefSeq" id="WP_128508422.1">
    <property type="nucleotide sequence ID" value="NZ_QUAC01000146.1"/>
</dbReference>
<dbReference type="InterPro" id="IPR001647">
    <property type="entry name" value="HTH_TetR"/>
</dbReference>
<organism evidence="7 8">
    <name type="scientific">Streptomyces inhibens</name>
    <dbReference type="NCBI Taxonomy" id="2293571"/>
    <lineage>
        <taxon>Bacteria</taxon>
        <taxon>Bacillati</taxon>
        <taxon>Actinomycetota</taxon>
        <taxon>Actinomycetes</taxon>
        <taxon>Kitasatosporales</taxon>
        <taxon>Streptomycetaceae</taxon>
        <taxon>Streptomyces</taxon>
    </lineage>
</organism>
<dbReference type="InterPro" id="IPR009057">
    <property type="entry name" value="Homeodomain-like_sf"/>
</dbReference>
<evidence type="ECO:0000259" key="6">
    <source>
        <dbReference type="PROSITE" id="PS50977"/>
    </source>
</evidence>
<dbReference type="PANTHER" id="PTHR30055:SF234">
    <property type="entry name" value="HTH-TYPE TRANSCRIPTIONAL REGULATOR BETI"/>
    <property type="match status" value="1"/>
</dbReference>
<dbReference type="InterPro" id="IPR039538">
    <property type="entry name" value="BetI_C"/>
</dbReference>
<evidence type="ECO:0000256" key="5">
    <source>
        <dbReference type="PROSITE-ProRule" id="PRU00335"/>
    </source>
</evidence>
<evidence type="ECO:0000313" key="8">
    <source>
        <dbReference type="Proteomes" id="UP000262477"/>
    </source>
</evidence>
<comment type="caution">
    <text evidence="7">The sequence shown here is derived from an EMBL/GenBank/DDBJ whole genome shotgun (WGS) entry which is preliminary data.</text>
</comment>
<evidence type="ECO:0000256" key="2">
    <source>
        <dbReference type="ARBA" id="ARBA00023015"/>
    </source>
</evidence>
<evidence type="ECO:0000256" key="1">
    <source>
        <dbReference type="ARBA" id="ARBA00022491"/>
    </source>
</evidence>
<keyword evidence="3 5" id="KW-0238">DNA-binding</keyword>
<keyword evidence="1" id="KW-0678">Repressor</keyword>
<evidence type="ECO:0000256" key="3">
    <source>
        <dbReference type="ARBA" id="ARBA00023125"/>
    </source>
</evidence>
<proteinExistence type="predicted"/>
<feature type="domain" description="HTH tetR-type" evidence="6">
    <location>
        <begin position="8"/>
        <end position="68"/>
    </location>
</feature>
<keyword evidence="2" id="KW-0805">Transcription regulation</keyword>
<dbReference type="GO" id="GO:0000976">
    <property type="term" value="F:transcription cis-regulatory region binding"/>
    <property type="evidence" value="ECO:0007669"/>
    <property type="project" value="TreeGrafter"/>
</dbReference>
<dbReference type="SUPFAM" id="SSF46689">
    <property type="entry name" value="Homeodomain-like"/>
    <property type="match status" value="1"/>
</dbReference>
<protein>
    <submittedName>
        <fullName evidence="7">TetR family transcriptional regulator</fullName>
    </submittedName>
</protein>
<dbReference type="PROSITE" id="PS50977">
    <property type="entry name" value="HTH_TETR_2"/>
    <property type="match status" value="1"/>
</dbReference>